<proteinExistence type="predicted"/>
<evidence type="ECO:0000256" key="1">
    <source>
        <dbReference type="SAM" id="SignalP"/>
    </source>
</evidence>
<accession>E2N765</accession>
<feature type="signal peptide" evidence="1">
    <location>
        <begin position="1"/>
        <end position="20"/>
    </location>
</feature>
<feature type="chain" id="PRO_5003160927" evidence="1">
    <location>
        <begin position="21"/>
        <end position="101"/>
    </location>
</feature>
<reference evidence="2 3" key="2">
    <citation type="submission" date="2009-01" db="EMBL/GenBank/DDBJ databases">
        <title>Draft genome sequence of Bacteroides cellulosilyticus (DSM 14838).</title>
        <authorList>
            <person name="Sudarsanam P."/>
            <person name="Ley R."/>
            <person name="Guruge J."/>
            <person name="Turnbaugh P.J."/>
            <person name="Mahowald M."/>
            <person name="Liep D."/>
            <person name="Gordon J."/>
        </authorList>
    </citation>
    <scope>NUCLEOTIDE SEQUENCE [LARGE SCALE GENOMIC DNA]</scope>
    <source>
        <strain evidence="2 3">DSM 14838</strain>
    </source>
</reference>
<name>E2N765_9BACE</name>
<evidence type="ECO:0000313" key="3">
    <source>
        <dbReference type="Proteomes" id="UP000003711"/>
    </source>
</evidence>
<evidence type="ECO:0000313" key="2">
    <source>
        <dbReference type="EMBL" id="EEF92249.1"/>
    </source>
</evidence>
<organism evidence="2 3">
    <name type="scientific">Bacteroides cellulosilyticus DSM 14838</name>
    <dbReference type="NCBI Taxonomy" id="537012"/>
    <lineage>
        <taxon>Bacteria</taxon>
        <taxon>Pseudomonadati</taxon>
        <taxon>Bacteroidota</taxon>
        <taxon>Bacteroidia</taxon>
        <taxon>Bacteroidales</taxon>
        <taxon>Bacteroidaceae</taxon>
        <taxon>Bacteroides</taxon>
    </lineage>
</organism>
<dbReference type="EMBL" id="ACCH01000008">
    <property type="protein sequence ID" value="EEF92249.1"/>
    <property type="molecule type" value="Genomic_DNA"/>
</dbReference>
<comment type="caution">
    <text evidence="2">The sequence shown here is derived from an EMBL/GenBank/DDBJ whole genome shotgun (WGS) entry which is preliminary data.</text>
</comment>
<dbReference type="Proteomes" id="UP000003711">
    <property type="component" value="Unassembled WGS sequence"/>
</dbReference>
<dbReference type="HOGENOM" id="CLU_2297377_0_0_10"/>
<protein>
    <submittedName>
        <fullName evidence="2">Uncharacterized protein</fullName>
    </submittedName>
</protein>
<feature type="non-terminal residue" evidence="2">
    <location>
        <position position="101"/>
    </location>
</feature>
<dbReference type="AlphaFoldDB" id="E2N765"/>
<reference evidence="2 3" key="1">
    <citation type="submission" date="2008-12" db="EMBL/GenBank/DDBJ databases">
        <authorList>
            <person name="Fulton L."/>
            <person name="Clifton S."/>
            <person name="Fulton B."/>
            <person name="Xu J."/>
            <person name="Minx P."/>
            <person name="Pepin K.H."/>
            <person name="Johnson M."/>
            <person name="Bhonagiri V."/>
            <person name="Nash W.E."/>
            <person name="Mardis E.R."/>
            <person name="Wilson R.K."/>
        </authorList>
    </citation>
    <scope>NUCLEOTIDE SEQUENCE [LARGE SCALE GENOMIC DNA]</scope>
    <source>
        <strain evidence="2 3">DSM 14838</strain>
    </source>
</reference>
<gene>
    <name evidence="2" type="ORF">BACCELL_00107</name>
</gene>
<keyword evidence="1" id="KW-0732">Signal</keyword>
<sequence>MRVKLFIALGMLGMSLFTYAGSRHAAETSYPSYKGLVMAGYQGWFRGPQDGTNQGYGHYGTGKQFDEKHCTIDAWPDVSEYEKTYETSFRHADGRKARVFS</sequence>